<evidence type="ECO:0000256" key="10">
    <source>
        <dbReference type="SAM" id="MobiDB-lite"/>
    </source>
</evidence>
<proteinExistence type="inferred from homology"/>
<comment type="subcellular location">
    <subcellularLocation>
        <location evidence="1">Endoplasmic reticulum membrane</location>
        <topology evidence="1">Single-pass type I membrane protein</topology>
    </subcellularLocation>
</comment>
<evidence type="ECO:0000256" key="2">
    <source>
        <dbReference type="ARBA" id="ARBA00009141"/>
    </source>
</evidence>
<evidence type="ECO:0000256" key="5">
    <source>
        <dbReference type="ARBA" id="ARBA00022824"/>
    </source>
</evidence>
<evidence type="ECO:0000256" key="3">
    <source>
        <dbReference type="ARBA" id="ARBA00022692"/>
    </source>
</evidence>
<dbReference type="Pfam" id="PF11721">
    <property type="entry name" value="Malectin"/>
    <property type="match status" value="4"/>
</dbReference>
<dbReference type="SUPFAM" id="SSF50952">
    <property type="entry name" value="Soluble quinoprotein glucose dehydrogenase"/>
    <property type="match status" value="1"/>
</dbReference>
<name>A0A2N9AKQ4_METEX</name>
<feature type="domain" description="Malectin" evidence="11">
    <location>
        <begin position="1665"/>
        <end position="1839"/>
    </location>
</feature>
<evidence type="ECO:0000256" key="4">
    <source>
        <dbReference type="ARBA" id="ARBA00022729"/>
    </source>
</evidence>
<keyword evidence="8" id="KW-0325">Glycoprotein</keyword>
<dbReference type="PANTHER" id="PTHR13460">
    <property type="match status" value="1"/>
</dbReference>
<organism evidence="12 13">
    <name type="scientific">Methylorubrum extorquens</name>
    <name type="common">Methylobacterium dichloromethanicum</name>
    <name type="synonym">Methylobacterium extorquens</name>
    <dbReference type="NCBI Taxonomy" id="408"/>
    <lineage>
        <taxon>Bacteria</taxon>
        <taxon>Pseudomonadati</taxon>
        <taxon>Pseudomonadota</taxon>
        <taxon>Alphaproteobacteria</taxon>
        <taxon>Hyphomicrobiales</taxon>
        <taxon>Methylobacteriaceae</taxon>
        <taxon>Methylorubrum</taxon>
    </lineage>
</organism>
<keyword evidence="3" id="KW-0812">Transmembrane</keyword>
<evidence type="ECO:0000256" key="6">
    <source>
        <dbReference type="ARBA" id="ARBA00022989"/>
    </source>
</evidence>
<keyword evidence="9" id="KW-0119">Carbohydrate metabolism</keyword>
<feature type="domain" description="Malectin" evidence="11">
    <location>
        <begin position="830"/>
        <end position="975"/>
    </location>
</feature>
<gene>
    <name evidence="12" type="ORF">TK0001_1334</name>
</gene>
<dbReference type="Gene3D" id="2.120.10.30">
    <property type="entry name" value="TolB, C-terminal domain"/>
    <property type="match status" value="1"/>
</dbReference>
<dbReference type="InterPro" id="IPR011041">
    <property type="entry name" value="Quinoprot_gluc/sorb_DH_b-prop"/>
</dbReference>
<keyword evidence="7" id="KW-0472">Membrane</keyword>
<dbReference type="InterPro" id="IPR039155">
    <property type="entry name" value="MLEC"/>
</dbReference>
<dbReference type="Proteomes" id="UP000233769">
    <property type="component" value="Chromosome tk0001"/>
</dbReference>
<feature type="region of interest" description="Disordered" evidence="10">
    <location>
        <begin position="229"/>
        <end position="248"/>
    </location>
</feature>
<evidence type="ECO:0000313" key="13">
    <source>
        <dbReference type="Proteomes" id="UP000233769"/>
    </source>
</evidence>
<dbReference type="GO" id="GO:0030246">
    <property type="term" value="F:carbohydrate binding"/>
    <property type="evidence" value="ECO:0007669"/>
    <property type="project" value="InterPro"/>
</dbReference>
<feature type="domain" description="Malectin" evidence="11">
    <location>
        <begin position="1388"/>
        <end position="1531"/>
    </location>
</feature>
<dbReference type="InterPro" id="IPR008979">
    <property type="entry name" value="Galactose-bd-like_sf"/>
</dbReference>
<dbReference type="InterPro" id="IPR011042">
    <property type="entry name" value="6-blade_b-propeller_TolB-like"/>
</dbReference>
<evidence type="ECO:0000256" key="7">
    <source>
        <dbReference type="ARBA" id="ARBA00023136"/>
    </source>
</evidence>
<reference evidence="13" key="1">
    <citation type="submission" date="2017-10" db="EMBL/GenBank/DDBJ databases">
        <authorList>
            <person name="Regsiter A."/>
            <person name="William W."/>
        </authorList>
    </citation>
    <scope>NUCLEOTIDE SEQUENCE [LARGE SCALE GENOMIC DNA]</scope>
</reference>
<evidence type="ECO:0000256" key="9">
    <source>
        <dbReference type="ARBA" id="ARBA00023277"/>
    </source>
</evidence>
<accession>A0A2N9AKQ4</accession>
<dbReference type="GO" id="GO:0016020">
    <property type="term" value="C:membrane"/>
    <property type="evidence" value="ECO:0007669"/>
    <property type="project" value="TreeGrafter"/>
</dbReference>
<evidence type="ECO:0000313" key="12">
    <source>
        <dbReference type="EMBL" id="SOR27936.1"/>
    </source>
</evidence>
<keyword evidence="5" id="KW-0256">Endoplasmic reticulum</keyword>
<keyword evidence="4" id="KW-0732">Signal</keyword>
<dbReference type="SUPFAM" id="SSF49785">
    <property type="entry name" value="Galactose-binding domain-like"/>
    <property type="match status" value="1"/>
</dbReference>
<sequence length="1855" mass="187984">MTMADVTFSQSTLAGYSGLASALQWGPDGRLYVAERFGSIKALTVAQQGNGYVVTNTETIDLILNLPNHNDDGTLNATLKERQVTGILVTGTADNPVLYVTSSDPRIGAGNGGEDTNLDTNSSIISRLTFDSATDTWKKVDLVRGLPRSEENHSANGMAISPDGKTLYVAVGGNTNAGAPSNNFAGLPEFAYAAAVLKVDLTALDAMTLKNPNGLNPYLYDLPTLDDPYRPNNGTAGNENPDGSDVSGPFGGRDGFNMAKITADSPVQIYSPGYRNAYDVLLTSDGKMFTYDNGANNGWGGRPSDAAGNVVTNQNQIPLNTADQDGGTKRLNYDQLHEITGEGYYGGHPNLVRAVGGQAGWLLTPGAGVTGATFLPHGSAGLPADFDSVIPAGTADPRESVFFEGGISDGALDTGQGSLNGLAEYTASTTWATADGGTTSIKGAILVTDLAGYLHIIPRNASGGVDTAVGAAGQIVAADKQVVPMGGGAPLGIDAVGDGKPFAGTVWVTTLADGNIKVLTPGPTNPQNLDLDGDGINNTLDPFALDPDNGTAGTDVISGGETVVFNFESGSLPGTFGGSGLTGAMINGLDPFLDGGLYTSANIIAGGAGGVIQLKNVQEGDFTEGNNTLKDALQAGVTFDDSVATANVTMTMANWIPNATSNGGFPSAGLQIGTGDQDNFIKLVLGGRGESAGGKYTSAIFETSMENLGVAQTSAVTNNALLSATSASWVQLRLAVNLETNTVTPYWRFGTGAVSSATDANAAFTAGTSLSVPSGSALLKAIQGDYTVGGKASGMAVGLLATSNDGEAFTADFDGVTITTTAKSGTTNPVVAAINTGGGALTQDGIGFSADQYFTGGATFIDSTGGNGLQSAFTNTVYQTERYGNFSYAIPVASASQAYTVELRFGELWWSNPGQRVFDVTLEGQTILNDLDILAQTGSFNTPYTYVSGPITAGANGTLDLQFANGIDNAKLSGIVVRQVSGGGGTDMTKPTVGPFTVQAPVAGDASASVTVVYNDASGINLASITAADIAVTGPGAIGAITLQSKTSTSATSATATYIVAAPTGGWTNGQYTATVKTGEVSDASPAANTNLAASQLFSVQTSSAGGIVAAINAGGAALIQDGISFSADQYFTGGATFIDSTGGNGLQSVFTNTVYQTERYGNFSYAIPVASASQAYTVELRFGELWWSNPGQRVFDVSLEGQTVLNDLDILAQTGSFNTPYSYVSGPITAGANGTLDLQFANGIDNAKLSGIIVRQANGGGNADTTGPSVAGPFVIQGPSTPTASASVTVIYNDASGINLDSIGASDITMTGAGPVGAITLQSKAATSATSATATYLVAAPAGGWIGGEYITTVKAGEIADASPAGNTNAASGQGSSFQPSVPVGIVAAINAGGGAVSQDGISFSADQYFTGGATFADSTGGNGLQTAFGGTVYQTERYGNFSYAIPVASTTQSYTVELRFAELWWSNPGQRVFDVTFEGQTILNDLDILAQTGNFNTPYTFVSGPVIAGANGTLDLQFINGLDNAKLSGIVVRQVTGGADATAPTIGSFDVAAPVSAAGQASVTVVYNDTSGIDLASIGASDLAVTGAGAVGAISLQSKATLSATSATATYLVAAPAGGWADGSYTATVKAGEVADASPSLNTNAATSHAFTIDVTPGADTLVMAINSGGAAHTRADGTVFEADTAAAPHRFYVAGQDGNATYSDGDPIAGTTDDALYQNQRFGWASASTTDADDGRFGYAIKNADGSALASGSYEVILHFAEIYNQPDDPGGLSGAGQRQFNLGIEGTTVANYDIWAATTAGATATTLTRTVSVTDGTLDLAFWQGAAENPTVAAIEVWKVNPASVQDGLLV</sequence>
<evidence type="ECO:0000256" key="1">
    <source>
        <dbReference type="ARBA" id="ARBA00004115"/>
    </source>
</evidence>
<dbReference type="PANTHER" id="PTHR13460:SF0">
    <property type="entry name" value="MALECTIN"/>
    <property type="match status" value="1"/>
</dbReference>
<dbReference type="Gene3D" id="2.60.120.430">
    <property type="entry name" value="Galactose-binding lectin"/>
    <property type="match status" value="4"/>
</dbReference>
<feature type="domain" description="Malectin" evidence="11">
    <location>
        <begin position="1109"/>
        <end position="1253"/>
    </location>
</feature>
<dbReference type="InterPro" id="IPR021720">
    <property type="entry name" value="Malectin_dom"/>
</dbReference>
<evidence type="ECO:0000259" key="11">
    <source>
        <dbReference type="Pfam" id="PF11721"/>
    </source>
</evidence>
<protein>
    <recommendedName>
        <fullName evidence="11">Malectin domain-containing protein</fullName>
    </recommendedName>
</protein>
<keyword evidence="6" id="KW-1133">Transmembrane helix</keyword>
<evidence type="ECO:0000256" key="8">
    <source>
        <dbReference type="ARBA" id="ARBA00023180"/>
    </source>
</evidence>
<dbReference type="EMBL" id="LT962688">
    <property type="protein sequence ID" value="SOR27936.1"/>
    <property type="molecule type" value="Genomic_DNA"/>
</dbReference>
<comment type="similarity">
    <text evidence="2">Belongs to the malectin family.</text>
</comment>